<dbReference type="PANTHER" id="PTHR47643:SF2">
    <property type="entry name" value="TPR DOMAIN PROTEIN (AFU_ORTHOLOGUE AFUA_5G12710)"/>
    <property type="match status" value="1"/>
</dbReference>
<dbReference type="InterPro" id="IPR011990">
    <property type="entry name" value="TPR-like_helical_dom_sf"/>
</dbReference>
<dbReference type="PROSITE" id="PS50005">
    <property type="entry name" value="TPR"/>
    <property type="match status" value="1"/>
</dbReference>
<feature type="domain" description="SET" evidence="2">
    <location>
        <begin position="345"/>
        <end position="538"/>
    </location>
</feature>
<sequence length="747" mass="84074">MEMQTAVHDALDLKWQLTEHVDSRKGKKRFSQARLTRRQLERHGAISGRTTTNIKLTVFPEAYAPSKASLLTLANKIHLNDLLLETHHHGSFLILRTFAHSTNVSEIQTFMPVEDETGEVDRIAILNFGLSSWPQKQLPPGAVLAIKEPFYSSVPEDMGMALCVHHPSDVLFLDEDHPMFPHEWKSSTQPKTASEWKLDGNNALKSKDYIKANRCYTKGLAALTTADNELKSDLLRNRAQVRLSLGCYETAKADAIASTEAGARRDESKHGKALYRAGRAAYELHDYKSAQDMFQQMLATLPSDQDGLRELKRTELRIHEAENGVFDFPAMLKKISETADYRSEQVSYLRRTSIRNTVRSSKGLFATENIVAGQIILCEKAFVASNTPKNSPALSVIINPTNNMGMHGSYAALWINTVRKSFHNPSHNINSLYDGTPRSAASAADSSLLVVDDMPVIDVFRLQNILEHNSFGFEADKDRVRVDVVKAVRNDSSGVWTQASHMNHSCLFNSSRGFIGDFIVVRANKDISPGEEITTMYCPIDGNFGQLQHNLKHWGFSCDCKLCKVEKKCEETHESRTSLMFEVNSFLKSHPLQQITALMAKDAVPANLVEEAKRFEKLLKKSYPSKLFATYVPKTKQIIELLPTMGMAGIHEWLMFAHWRQPPSALDYAAFVLMDHGYKVTINKSEGIYLDRTNCVLSMKAVMAMQYIEHFYTMAGDKTLAKYARALAEEMYVTYNGSMVDYKGFAD</sequence>
<reference evidence="3" key="2">
    <citation type="submission" date="2021-08" db="EMBL/GenBank/DDBJ databases">
        <authorList>
            <person name="Gostincar C."/>
            <person name="Sun X."/>
            <person name="Song Z."/>
            <person name="Gunde-Cimerman N."/>
        </authorList>
    </citation>
    <scope>NUCLEOTIDE SEQUENCE</scope>
    <source>
        <strain evidence="3">EXF-9911</strain>
    </source>
</reference>
<feature type="repeat" description="TPR" evidence="1">
    <location>
        <begin position="271"/>
        <end position="304"/>
    </location>
</feature>
<protein>
    <submittedName>
        <fullName evidence="3">SET domain-containing protein</fullName>
    </submittedName>
</protein>
<dbReference type="PANTHER" id="PTHR47643">
    <property type="entry name" value="TPR DOMAIN PROTEIN (AFU_ORTHOLOGUE AFUA_5G12710)"/>
    <property type="match status" value="1"/>
</dbReference>
<keyword evidence="1" id="KW-0802">TPR repeat</keyword>
<evidence type="ECO:0000259" key="2">
    <source>
        <dbReference type="PROSITE" id="PS50280"/>
    </source>
</evidence>
<comment type="caution">
    <text evidence="3">The sequence shown here is derived from an EMBL/GenBank/DDBJ whole genome shotgun (WGS) entry which is preliminary data.</text>
</comment>
<dbReference type="AlphaFoldDB" id="A0A9P8ENB0"/>
<dbReference type="Proteomes" id="UP000779574">
    <property type="component" value="Unassembled WGS sequence"/>
</dbReference>
<accession>A0A9P8ENB0</accession>
<evidence type="ECO:0000313" key="3">
    <source>
        <dbReference type="EMBL" id="KAG9694366.1"/>
    </source>
</evidence>
<dbReference type="SMART" id="SM00317">
    <property type="entry name" value="SET"/>
    <property type="match status" value="1"/>
</dbReference>
<dbReference type="Pfam" id="PF00856">
    <property type="entry name" value="SET"/>
    <property type="match status" value="1"/>
</dbReference>
<organism evidence="3 4">
    <name type="scientific">Aureobasidium melanogenum</name>
    <name type="common">Aureobasidium pullulans var. melanogenum</name>
    <dbReference type="NCBI Taxonomy" id="46634"/>
    <lineage>
        <taxon>Eukaryota</taxon>
        <taxon>Fungi</taxon>
        <taxon>Dikarya</taxon>
        <taxon>Ascomycota</taxon>
        <taxon>Pezizomycotina</taxon>
        <taxon>Dothideomycetes</taxon>
        <taxon>Dothideomycetidae</taxon>
        <taxon>Dothideales</taxon>
        <taxon>Saccotheciaceae</taxon>
        <taxon>Aureobasidium</taxon>
    </lineage>
</organism>
<dbReference type="InterPro" id="IPR001214">
    <property type="entry name" value="SET_dom"/>
</dbReference>
<name>A0A9P8ENB0_AURME</name>
<dbReference type="SUPFAM" id="SSF82199">
    <property type="entry name" value="SET domain"/>
    <property type="match status" value="1"/>
</dbReference>
<dbReference type="Gene3D" id="1.25.40.10">
    <property type="entry name" value="Tetratricopeptide repeat domain"/>
    <property type="match status" value="1"/>
</dbReference>
<dbReference type="InterPro" id="IPR046341">
    <property type="entry name" value="SET_dom_sf"/>
</dbReference>
<dbReference type="InterPro" id="IPR019734">
    <property type="entry name" value="TPR_rpt"/>
</dbReference>
<dbReference type="EMBL" id="JAHFXF010000164">
    <property type="protein sequence ID" value="KAG9694366.1"/>
    <property type="molecule type" value="Genomic_DNA"/>
</dbReference>
<evidence type="ECO:0000256" key="1">
    <source>
        <dbReference type="PROSITE-ProRule" id="PRU00339"/>
    </source>
</evidence>
<dbReference type="CDD" id="cd20071">
    <property type="entry name" value="SET_SMYD"/>
    <property type="match status" value="1"/>
</dbReference>
<reference evidence="3" key="1">
    <citation type="journal article" date="2021" name="J Fungi (Basel)">
        <title>Virulence traits and population genomics of the black yeast Aureobasidium melanogenum.</title>
        <authorList>
            <person name="Cernosa A."/>
            <person name="Sun X."/>
            <person name="Gostincar C."/>
            <person name="Fang C."/>
            <person name="Gunde-Cimerman N."/>
            <person name="Song Z."/>
        </authorList>
    </citation>
    <scope>NUCLEOTIDE SEQUENCE</scope>
    <source>
        <strain evidence="3">EXF-9911</strain>
    </source>
</reference>
<dbReference type="InterPro" id="IPR053209">
    <property type="entry name" value="Gramillin-biosynth_MTr"/>
</dbReference>
<gene>
    <name evidence="3" type="ORF">KCU76_g5285</name>
</gene>
<feature type="non-terminal residue" evidence="3">
    <location>
        <position position="747"/>
    </location>
</feature>
<dbReference type="Gene3D" id="2.170.270.10">
    <property type="entry name" value="SET domain"/>
    <property type="match status" value="1"/>
</dbReference>
<dbReference type="OrthoDB" id="438641at2759"/>
<proteinExistence type="predicted"/>
<evidence type="ECO:0000313" key="4">
    <source>
        <dbReference type="Proteomes" id="UP000779574"/>
    </source>
</evidence>
<dbReference type="SUPFAM" id="SSF48452">
    <property type="entry name" value="TPR-like"/>
    <property type="match status" value="1"/>
</dbReference>
<dbReference type="PROSITE" id="PS50280">
    <property type="entry name" value="SET"/>
    <property type="match status" value="1"/>
</dbReference>